<protein>
    <recommendedName>
        <fullName evidence="4">Methyltransferase type 11 domain-containing protein</fullName>
    </recommendedName>
</protein>
<dbReference type="Proteomes" id="UP000658320">
    <property type="component" value="Unassembled WGS sequence"/>
</dbReference>
<dbReference type="PANTHER" id="PTHR44942">
    <property type="entry name" value="METHYLTRANSF_11 DOMAIN-CONTAINING PROTEIN"/>
    <property type="match status" value="1"/>
</dbReference>
<reference evidence="5" key="2">
    <citation type="submission" date="2020-09" db="EMBL/GenBank/DDBJ databases">
        <authorList>
            <person name="Sun Q."/>
            <person name="Ohkuma M."/>
        </authorList>
    </citation>
    <scope>NUCLEOTIDE SEQUENCE</scope>
    <source>
        <strain evidence="5">JCM 4346</strain>
    </source>
</reference>
<proteinExistence type="inferred from homology"/>
<accession>A0A918F4N4</accession>
<reference evidence="5" key="1">
    <citation type="journal article" date="2014" name="Int. J. Syst. Evol. Microbiol.">
        <title>Complete genome sequence of Corynebacterium casei LMG S-19264T (=DSM 44701T), isolated from a smear-ripened cheese.</title>
        <authorList>
            <consortium name="US DOE Joint Genome Institute (JGI-PGF)"/>
            <person name="Walter F."/>
            <person name="Albersmeier A."/>
            <person name="Kalinowski J."/>
            <person name="Ruckert C."/>
        </authorList>
    </citation>
    <scope>NUCLEOTIDE SEQUENCE</scope>
    <source>
        <strain evidence="5">JCM 4346</strain>
    </source>
</reference>
<dbReference type="GO" id="GO:0008757">
    <property type="term" value="F:S-adenosylmethionine-dependent methyltransferase activity"/>
    <property type="evidence" value="ECO:0007669"/>
    <property type="project" value="InterPro"/>
</dbReference>
<dbReference type="SUPFAM" id="SSF53335">
    <property type="entry name" value="S-adenosyl-L-methionine-dependent methyltransferases"/>
    <property type="match status" value="1"/>
</dbReference>
<evidence type="ECO:0000259" key="4">
    <source>
        <dbReference type="Pfam" id="PF08241"/>
    </source>
</evidence>
<evidence type="ECO:0000313" key="6">
    <source>
        <dbReference type="Proteomes" id="UP000658320"/>
    </source>
</evidence>
<keyword evidence="6" id="KW-1185">Reference proteome</keyword>
<dbReference type="EMBL" id="BMSX01000005">
    <property type="protein sequence ID" value="GGR08401.1"/>
    <property type="molecule type" value="Genomic_DNA"/>
</dbReference>
<dbReference type="InterPro" id="IPR051052">
    <property type="entry name" value="Diverse_substrate_MTase"/>
</dbReference>
<dbReference type="Pfam" id="PF08241">
    <property type="entry name" value="Methyltransf_11"/>
    <property type="match status" value="1"/>
</dbReference>
<dbReference type="GO" id="GO:0032259">
    <property type="term" value="P:methylation"/>
    <property type="evidence" value="ECO:0007669"/>
    <property type="project" value="UniProtKB-KW"/>
</dbReference>
<dbReference type="InterPro" id="IPR013216">
    <property type="entry name" value="Methyltransf_11"/>
</dbReference>
<name>A0A918F4N4_9ACTN</name>
<evidence type="ECO:0000313" key="5">
    <source>
        <dbReference type="EMBL" id="GGR08401.1"/>
    </source>
</evidence>
<keyword evidence="3" id="KW-0808">Transferase</keyword>
<evidence type="ECO:0000256" key="3">
    <source>
        <dbReference type="ARBA" id="ARBA00022679"/>
    </source>
</evidence>
<keyword evidence="2" id="KW-0489">Methyltransferase</keyword>
<dbReference type="PANTHER" id="PTHR44942:SF4">
    <property type="entry name" value="METHYLTRANSFERASE TYPE 11 DOMAIN-CONTAINING PROTEIN"/>
    <property type="match status" value="1"/>
</dbReference>
<dbReference type="RefSeq" id="WP_189935420.1">
    <property type="nucleotide sequence ID" value="NZ_BMSX01000005.1"/>
</dbReference>
<feature type="domain" description="Methyltransferase type 11" evidence="4">
    <location>
        <begin position="52"/>
        <end position="144"/>
    </location>
</feature>
<comment type="similarity">
    <text evidence="1">Belongs to the methyltransferase superfamily.</text>
</comment>
<organism evidence="5 6">
    <name type="scientific">Streptomyces aurantiogriseus</name>
    <dbReference type="NCBI Taxonomy" id="66870"/>
    <lineage>
        <taxon>Bacteria</taxon>
        <taxon>Bacillati</taxon>
        <taxon>Actinomycetota</taxon>
        <taxon>Actinomycetes</taxon>
        <taxon>Kitasatosporales</taxon>
        <taxon>Streptomycetaceae</taxon>
        <taxon>Streptomyces</taxon>
    </lineage>
</organism>
<sequence length="255" mass="27387">MPTAPHIALDSAGAAAVDGRHIRALTFQSVRMEYLRRVLGELSLAAAGSRALVVGSGRGLLARSLAQLGFEVVAADSSPAATALALDADDGSGVTYLTTPAEKLDLPDASFDLVYCADTLEITERPDAVLVEAARVLRPGAAFVYDTVNRTPVSRLIYLGAFQAFPGTRIMPRGRNAARRLRRPEELAESLDRAGLSAKDISAFKPRDVRSLVRATRGRRRGTLTDDQLPELVDMVLEPESSPVVTYLGYAVRRA</sequence>
<dbReference type="InterPro" id="IPR029063">
    <property type="entry name" value="SAM-dependent_MTases_sf"/>
</dbReference>
<gene>
    <name evidence="5" type="ORF">GCM10010251_25010</name>
</gene>
<dbReference type="CDD" id="cd02440">
    <property type="entry name" value="AdoMet_MTases"/>
    <property type="match status" value="1"/>
</dbReference>
<evidence type="ECO:0000256" key="2">
    <source>
        <dbReference type="ARBA" id="ARBA00022603"/>
    </source>
</evidence>
<comment type="caution">
    <text evidence="5">The sequence shown here is derived from an EMBL/GenBank/DDBJ whole genome shotgun (WGS) entry which is preliminary data.</text>
</comment>
<dbReference type="Gene3D" id="3.40.50.150">
    <property type="entry name" value="Vaccinia Virus protein VP39"/>
    <property type="match status" value="1"/>
</dbReference>
<dbReference type="AlphaFoldDB" id="A0A918F4N4"/>
<evidence type="ECO:0000256" key="1">
    <source>
        <dbReference type="ARBA" id="ARBA00008361"/>
    </source>
</evidence>